<proteinExistence type="predicted"/>
<dbReference type="PANTHER" id="PTHR12203:SF118">
    <property type="entry name" value="BETA-1,2-XYLOSYLTRANSFERASE 1"/>
    <property type="match status" value="1"/>
</dbReference>
<evidence type="ECO:0000313" key="3">
    <source>
        <dbReference type="Proteomes" id="UP000053424"/>
    </source>
</evidence>
<dbReference type="AlphaFoldDB" id="A0A0C3CDJ6"/>
<dbReference type="InterPro" id="IPR051091">
    <property type="entry name" value="O-Glucosyltr/Glycosyltrsf_90"/>
</dbReference>
<organism evidence="2 3">
    <name type="scientific">Hebeloma cylindrosporum</name>
    <dbReference type="NCBI Taxonomy" id="76867"/>
    <lineage>
        <taxon>Eukaryota</taxon>
        <taxon>Fungi</taxon>
        <taxon>Dikarya</taxon>
        <taxon>Basidiomycota</taxon>
        <taxon>Agaricomycotina</taxon>
        <taxon>Agaricomycetes</taxon>
        <taxon>Agaricomycetidae</taxon>
        <taxon>Agaricales</taxon>
        <taxon>Agaricineae</taxon>
        <taxon>Hymenogastraceae</taxon>
        <taxon>Hebeloma</taxon>
    </lineage>
</organism>
<accession>A0A0C3CDJ6</accession>
<protein>
    <submittedName>
        <fullName evidence="2">Glycosyltransferase family 90 protein</fullName>
    </submittedName>
</protein>
<dbReference type="InterPro" id="IPR006598">
    <property type="entry name" value="CAP10"/>
</dbReference>
<feature type="domain" description="Glycosyl transferase CAP10" evidence="1">
    <location>
        <begin position="316"/>
        <end position="606"/>
    </location>
</feature>
<dbReference type="Pfam" id="PF05686">
    <property type="entry name" value="Glyco_transf_90"/>
    <property type="match status" value="1"/>
</dbReference>
<evidence type="ECO:0000313" key="2">
    <source>
        <dbReference type="EMBL" id="KIM41656.1"/>
    </source>
</evidence>
<name>A0A0C3CDJ6_HEBCY</name>
<dbReference type="PANTHER" id="PTHR12203">
    <property type="entry name" value="KDEL LYS-ASP-GLU-LEU CONTAINING - RELATED"/>
    <property type="match status" value="1"/>
</dbReference>
<evidence type="ECO:0000259" key="1">
    <source>
        <dbReference type="SMART" id="SM00672"/>
    </source>
</evidence>
<gene>
    <name evidence="2" type="ORF">M413DRAFT_444913</name>
</gene>
<sequence>MAARQAARPVSSLLRTRRPFKLVVFGLLVLLLFFKGLPGVVTDWAEKDTESDVPASKTAPAFPLGAPKTTNLKPTPVLGKHRFRPDGLMEVNVDGAHPIYELISRAEQEWRDKLKRASTTLGEAVDEYRRRYKRRPPKGFDLWWKYVVENDVQLPDEYDQIYNDLEAFWGIEPSDLVQIQKEGELKKDSYTIGKNEDGEVEVLTYAFQEGKYDQLIAGSSAIINLFKPIQEYLPPFRMTLSPHDGPNRLSDYGVKAAAREAADSQTYIARSELPKITSIGWISACSPNSPARQRPINLDKPPPSPRKKTFIWNHPLTMDPCNHPDHFFHHGQFLSHNMGPSPQHALHPEFTYCSTTIHHNIRIPVPYGWVEDIYPRSNDPEWDEKVDERLLWRGSNTGMYHSKKSRWRHSHRNFLVEHSNDLFGTLKLLSPNKTKHEKVGEPLEIRKARVNPAVMDIAFGGQPMACSDEVCDLLETIYPWRDRQSIKEAGSYKYVMDVDGNGWSGRFKRLITSNAMVFKSTIYPEWYTDRIAPWVHYVPVQLDLSDLYDALIFFRGDGFGGGAREHLARKIAVAGRNWSKDFWRKEDLSSYMFRLTLEYARLMSVDRDAMTYYHEKDG</sequence>
<reference evidence="2 3" key="1">
    <citation type="submission" date="2014-04" db="EMBL/GenBank/DDBJ databases">
        <authorList>
            <consortium name="DOE Joint Genome Institute"/>
            <person name="Kuo A."/>
            <person name="Gay G."/>
            <person name="Dore J."/>
            <person name="Kohler A."/>
            <person name="Nagy L.G."/>
            <person name="Floudas D."/>
            <person name="Copeland A."/>
            <person name="Barry K.W."/>
            <person name="Cichocki N."/>
            <person name="Veneault-Fourrey C."/>
            <person name="LaButti K."/>
            <person name="Lindquist E.A."/>
            <person name="Lipzen A."/>
            <person name="Lundell T."/>
            <person name="Morin E."/>
            <person name="Murat C."/>
            <person name="Sun H."/>
            <person name="Tunlid A."/>
            <person name="Henrissat B."/>
            <person name="Grigoriev I.V."/>
            <person name="Hibbett D.S."/>
            <person name="Martin F."/>
            <person name="Nordberg H.P."/>
            <person name="Cantor M.N."/>
            <person name="Hua S.X."/>
        </authorList>
    </citation>
    <scope>NUCLEOTIDE SEQUENCE [LARGE SCALE GENOMIC DNA]</scope>
    <source>
        <strain evidence="3">h7</strain>
    </source>
</reference>
<dbReference type="SMART" id="SM00672">
    <property type="entry name" value="CAP10"/>
    <property type="match status" value="1"/>
</dbReference>
<dbReference type="Proteomes" id="UP000053424">
    <property type="component" value="Unassembled WGS sequence"/>
</dbReference>
<dbReference type="EMBL" id="KN831779">
    <property type="protein sequence ID" value="KIM41656.1"/>
    <property type="molecule type" value="Genomic_DNA"/>
</dbReference>
<dbReference type="HOGENOM" id="CLU_005027_3_2_1"/>
<keyword evidence="3" id="KW-1185">Reference proteome</keyword>
<dbReference type="OrthoDB" id="541052at2759"/>
<reference evidence="3" key="2">
    <citation type="submission" date="2015-01" db="EMBL/GenBank/DDBJ databases">
        <title>Evolutionary Origins and Diversification of the Mycorrhizal Mutualists.</title>
        <authorList>
            <consortium name="DOE Joint Genome Institute"/>
            <consortium name="Mycorrhizal Genomics Consortium"/>
            <person name="Kohler A."/>
            <person name="Kuo A."/>
            <person name="Nagy L.G."/>
            <person name="Floudas D."/>
            <person name="Copeland A."/>
            <person name="Barry K.W."/>
            <person name="Cichocki N."/>
            <person name="Veneault-Fourrey C."/>
            <person name="LaButti K."/>
            <person name="Lindquist E.A."/>
            <person name="Lipzen A."/>
            <person name="Lundell T."/>
            <person name="Morin E."/>
            <person name="Murat C."/>
            <person name="Riley R."/>
            <person name="Ohm R."/>
            <person name="Sun H."/>
            <person name="Tunlid A."/>
            <person name="Henrissat B."/>
            <person name="Grigoriev I.V."/>
            <person name="Hibbett D.S."/>
            <person name="Martin F."/>
        </authorList>
    </citation>
    <scope>NUCLEOTIDE SEQUENCE [LARGE SCALE GENOMIC DNA]</scope>
    <source>
        <strain evidence="3">h7</strain>
    </source>
</reference>